<keyword evidence="5" id="KW-1185">Reference proteome</keyword>
<dbReference type="PANTHER" id="PTHR30328:SF54">
    <property type="entry name" value="HTH-TYPE TRANSCRIPTIONAL REPRESSOR SCO4008"/>
    <property type="match status" value="1"/>
</dbReference>
<evidence type="ECO:0000256" key="1">
    <source>
        <dbReference type="ARBA" id="ARBA00023125"/>
    </source>
</evidence>
<dbReference type="Pfam" id="PF17926">
    <property type="entry name" value="TetR_C_21"/>
    <property type="match status" value="1"/>
</dbReference>
<dbReference type="SUPFAM" id="SSF48498">
    <property type="entry name" value="Tetracyclin repressor-like, C-terminal domain"/>
    <property type="match status" value="1"/>
</dbReference>
<dbReference type="InterPro" id="IPR050109">
    <property type="entry name" value="HTH-type_TetR-like_transc_reg"/>
</dbReference>
<dbReference type="Proteomes" id="UP001500124">
    <property type="component" value="Unassembled WGS sequence"/>
</dbReference>
<dbReference type="InterPro" id="IPR041467">
    <property type="entry name" value="Sco4008_C"/>
</dbReference>
<dbReference type="PANTHER" id="PTHR30328">
    <property type="entry name" value="TRANSCRIPTIONAL REPRESSOR"/>
    <property type="match status" value="1"/>
</dbReference>
<gene>
    <name evidence="4" type="ORF">GCM10023336_73570</name>
</gene>
<reference evidence="5" key="1">
    <citation type="journal article" date="2019" name="Int. J. Syst. Evol. Microbiol.">
        <title>The Global Catalogue of Microorganisms (GCM) 10K type strain sequencing project: providing services to taxonomists for standard genome sequencing and annotation.</title>
        <authorList>
            <consortium name="The Broad Institute Genomics Platform"/>
            <consortium name="The Broad Institute Genome Sequencing Center for Infectious Disease"/>
            <person name="Wu L."/>
            <person name="Ma J."/>
        </authorList>
    </citation>
    <scope>NUCLEOTIDE SEQUENCE [LARGE SCALE GENOMIC DNA]</scope>
    <source>
        <strain evidence="5">JCM 18410</strain>
    </source>
</reference>
<dbReference type="InterPro" id="IPR009057">
    <property type="entry name" value="Homeodomain-like_sf"/>
</dbReference>
<proteinExistence type="predicted"/>
<sequence>MQRDAEATKQRLIAAGRAEFAAHGLNGARVDRIADVARCNKAQIYHYFKSKAGLFEAVWTTLVEQIIGNLPHDVEDLPGVAVHLSDLYAEHPELPRLITWQRLESGDEPNAYAVADVRARSAAIAEAQAAGLVSTRFDSRVLLALLIHIAMLWESANPEVLAVADLPDRAERREVVRRVVEALVN</sequence>
<name>A0ABP9LQ16_9ACTN</name>
<dbReference type="Pfam" id="PF00440">
    <property type="entry name" value="TetR_N"/>
    <property type="match status" value="1"/>
</dbReference>
<feature type="DNA-binding region" description="H-T-H motif" evidence="2">
    <location>
        <begin position="29"/>
        <end position="48"/>
    </location>
</feature>
<dbReference type="SUPFAM" id="SSF46689">
    <property type="entry name" value="Homeodomain-like"/>
    <property type="match status" value="1"/>
</dbReference>
<feature type="domain" description="HTH tetR-type" evidence="3">
    <location>
        <begin position="6"/>
        <end position="66"/>
    </location>
</feature>
<organism evidence="4 5">
    <name type="scientific">Streptomyces similanensis</name>
    <dbReference type="NCBI Taxonomy" id="1274988"/>
    <lineage>
        <taxon>Bacteria</taxon>
        <taxon>Bacillati</taxon>
        <taxon>Actinomycetota</taxon>
        <taxon>Actinomycetes</taxon>
        <taxon>Kitasatosporales</taxon>
        <taxon>Streptomycetaceae</taxon>
        <taxon>Streptomyces</taxon>
    </lineage>
</organism>
<dbReference type="PROSITE" id="PS50977">
    <property type="entry name" value="HTH_TETR_2"/>
    <property type="match status" value="1"/>
</dbReference>
<evidence type="ECO:0000313" key="5">
    <source>
        <dbReference type="Proteomes" id="UP001500124"/>
    </source>
</evidence>
<dbReference type="RefSeq" id="WP_164589138.1">
    <property type="nucleotide sequence ID" value="NZ_BAABKC010000135.1"/>
</dbReference>
<protein>
    <submittedName>
        <fullName evidence="4">TetR family transcriptional regulator</fullName>
    </submittedName>
</protein>
<dbReference type="EMBL" id="BAABKC010000135">
    <property type="protein sequence ID" value="GAA5080356.1"/>
    <property type="molecule type" value="Genomic_DNA"/>
</dbReference>
<evidence type="ECO:0000256" key="2">
    <source>
        <dbReference type="PROSITE-ProRule" id="PRU00335"/>
    </source>
</evidence>
<accession>A0ABP9LQ16</accession>
<evidence type="ECO:0000313" key="4">
    <source>
        <dbReference type="EMBL" id="GAA5080356.1"/>
    </source>
</evidence>
<dbReference type="Gene3D" id="1.10.357.10">
    <property type="entry name" value="Tetracycline Repressor, domain 2"/>
    <property type="match status" value="1"/>
</dbReference>
<evidence type="ECO:0000259" key="3">
    <source>
        <dbReference type="PROSITE" id="PS50977"/>
    </source>
</evidence>
<dbReference type="InterPro" id="IPR001647">
    <property type="entry name" value="HTH_TetR"/>
</dbReference>
<keyword evidence="1 2" id="KW-0238">DNA-binding</keyword>
<comment type="caution">
    <text evidence="4">The sequence shown here is derived from an EMBL/GenBank/DDBJ whole genome shotgun (WGS) entry which is preliminary data.</text>
</comment>
<dbReference type="InterPro" id="IPR036271">
    <property type="entry name" value="Tet_transcr_reg_TetR-rel_C_sf"/>
</dbReference>